<reference evidence="1 2" key="1">
    <citation type="submission" date="2016-10" db="EMBL/GenBank/DDBJ databases">
        <authorList>
            <person name="de Groot N.N."/>
        </authorList>
    </citation>
    <scope>NUCLEOTIDE SEQUENCE [LARGE SCALE GENOMIC DNA]</scope>
    <source>
        <strain evidence="1 2">DSM 44215</strain>
    </source>
</reference>
<accession>A0A1H2KH93</accession>
<dbReference type="AlphaFoldDB" id="A0A1H2KH93"/>
<dbReference type="Proteomes" id="UP000183180">
    <property type="component" value="Unassembled WGS sequence"/>
</dbReference>
<dbReference type="Gene3D" id="1.10.10.10">
    <property type="entry name" value="Winged helix-like DNA-binding domain superfamily/Winged helix DNA-binding domain"/>
    <property type="match status" value="1"/>
</dbReference>
<sequence length="218" mass="23950">MSSTRRTGPSPGSLRTHNTLATVGDVLLTAAVTNGVAEGSVDLAFRRWAHPRIRPGSSFIALTHVIEVTSLERVDPEQISSDDARRAGYENVDELRATLCVNTHNPTYRIGLRCIGEDPRIALRADDDLSDDDVADLGSRLDRMDSRSNKGPWTRAVLEIIGRRPGVVSTELAAELGRERTAFKNDVTKLKKLGLTESLEVGYELSPRGVEFLRRDAT</sequence>
<dbReference type="SUPFAM" id="SSF46785">
    <property type="entry name" value="Winged helix' DNA-binding domain"/>
    <property type="match status" value="1"/>
</dbReference>
<proteinExistence type="predicted"/>
<dbReference type="EMBL" id="FNLM01000034">
    <property type="protein sequence ID" value="SDU67952.1"/>
    <property type="molecule type" value="Genomic_DNA"/>
</dbReference>
<name>A0A1H2KH93_9ACTN</name>
<dbReference type="InterPro" id="IPR036390">
    <property type="entry name" value="WH_DNA-bd_sf"/>
</dbReference>
<organism evidence="1 2">
    <name type="scientific">Gordonia westfalica</name>
    <dbReference type="NCBI Taxonomy" id="158898"/>
    <lineage>
        <taxon>Bacteria</taxon>
        <taxon>Bacillati</taxon>
        <taxon>Actinomycetota</taxon>
        <taxon>Actinomycetes</taxon>
        <taxon>Mycobacteriales</taxon>
        <taxon>Gordoniaceae</taxon>
        <taxon>Gordonia</taxon>
    </lineage>
</organism>
<evidence type="ECO:0000313" key="1">
    <source>
        <dbReference type="EMBL" id="SDU67952.1"/>
    </source>
</evidence>
<gene>
    <name evidence="1" type="ORF">SAMN04488548_1343242</name>
</gene>
<dbReference type="InterPro" id="IPR036388">
    <property type="entry name" value="WH-like_DNA-bd_sf"/>
</dbReference>
<protein>
    <submittedName>
        <fullName evidence="1">Uncharacterized protein</fullName>
    </submittedName>
</protein>
<dbReference type="STRING" id="158898.SAMN04488548_1343242"/>
<evidence type="ECO:0000313" key="2">
    <source>
        <dbReference type="Proteomes" id="UP000183180"/>
    </source>
</evidence>